<dbReference type="EMBL" id="CALNXK010000041">
    <property type="protein sequence ID" value="CAH3125340.1"/>
    <property type="molecule type" value="Genomic_DNA"/>
</dbReference>
<evidence type="ECO:0000313" key="2">
    <source>
        <dbReference type="Proteomes" id="UP001159405"/>
    </source>
</evidence>
<proteinExistence type="predicted"/>
<accession>A0ABN8P178</accession>
<keyword evidence="2" id="KW-1185">Reference proteome</keyword>
<organism evidence="1 2">
    <name type="scientific">Porites lobata</name>
    <dbReference type="NCBI Taxonomy" id="104759"/>
    <lineage>
        <taxon>Eukaryota</taxon>
        <taxon>Metazoa</taxon>
        <taxon>Cnidaria</taxon>
        <taxon>Anthozoa</taxon>
        <taxon>Hexacorallia</taxon>
        <taxon>Scleractinia</taxon>
        <taxon>Fungiina</taxon>
        <taxon>Poritidae</taxon>
        <taxon>Porites</taxon>
    </lineage>
</organism>
<evidence type="ECO:0000313" key="1">
    <source>
        <dbReference type="EMBL" id="CAH3125340.1"/>
    </source>
</evidence>
<sequence length="106" mass="12092">MLPIVDRKRDSRRRASSALLLKTEKMTEEEVIVAEAIFLKSLIPTPRYRQYLARAVSHMALGDFLSWRKVLLAITDPAVLRGEFTCSTSHMWLWRLGGAKQFSASV</sequence>
<comment type="caution">
    <text evidence="1">The sequence shown here is derived from an EMBL/GenBank/DDBJ whole genome shotgun (WGS) entry which is preliminary data.</text>
</comment>
<name>A0ABN8P178_9CNID</name>
<reference evidence="1 2" key="1">
    <citation type="submission" date="2022-05" db="EMBL/GenBank/DDBJ databases">
        <authorList>
            <consortium name="Genoscope - CEA"/>
            <person name="William W."/>
        </authorList>
    </citation>
    <scope>NUCLEOTIDE SEQUENCE [LARGE SCALE GENOMIC DNA]</scope>
</reference>
<protein>
    <submittedName>
        <fullName evidence="1">Uncharacterized protein</fullName>
    </submittedName>
</protein>
<dbReference type="Proteomes" id="UP001159405">
    <property type="component" value="Unassembled WGS sequence"/>
</dbReference>
<gene>
    <name evidence="1" type="ORF">PLOB_00031819</name>
</gene>